<dbReference type="OrthoDB" id="10526245at2759"/>
<evidence type="ECO:0000313" key="3">
    <source>
        <dbReference type="EMBL" id="KAF2489225.1"/>
    </source>
</evidence>
<name>A0A6A6QA57_9PEZI</name>
<keyword evidence="4" id="KW-1185">Reference proteome</keyword>
<dbReference type="Proteomes" id="UP000799750">
    <property type="component" value="Unassembled WGS sequence"/>
</dbReference>
<keyword evidence="2" id="KW-1133">Transmembrane helix</keyword>
<gene>
    <name evidence="3" type="ORF">BU16DRAFT_544632</name>
</gene>
<reference evidence="3" key="1">
    <citation type="journal article" date="2020" name="Stud. Mycol.">
        <title>101 Dothideomycetes genomes: a test case for predicting lifestyles and emergence of pathogens.</title>
        <authorList>
            <person name="Haridas S."/>
            <person name="Albert R."/>
            <person name="Binder M."/>
            <person name="Bloem J."/>
            <person name="Labutti K."/>
            <person name="Salamov A."/>
            <person name="Andreopoulos B."/>
            <person name="Baker S."/>
            <person name="Barry K."/>
            <person name="Bills G."/>
            <person name="Bluhm B."/>
            <person name="Cannon C."/>
            <person name="Castanera R."/>
            <person name="Culley D."/>
            <person name="Daum C."/>
            <person name="Ezra D."/>
            <person name="Gonzalez J."/>
            <person name="Henrissat B."/>
            <person name="Kuo A."/>
            <person name="Liang C."/>
            <person name="Lipzen A."/>
            <person name="Lutzoni F."/>
            <person name="Magnuson J."/>
            <person name="Mondo S."/>
            <person name="Nolan M."/>
            <person name="Ohm R."/>
            <person name="Pangilinan J."/>
            <person name="Park H.-J."/>
            <person name="Ramirez L."/>
            <person name="Alfaro M."/>
            <person name="Sun H."/>
            <person name="Tritt A."/>
            <person name="Yoshinaga Y."/>
            <person name="Zwiers L.-H."/>
            <person name="Turgeon B."/>
            <person name="Goodwin S."/>
            <person name="Spatafora J."/>
            <person name="Crous P."/>
            <person name="Grigoriev I."/>
        </authorList>
    </citation>
    <scope>NUCLEOTIDE SEQUENCE</scope>
    <source>
        <strain evidence="3">CBS 269.34</strain>
    </source>
</reference>
<feature type="transmembrane region" description="Helical" evidence="2">
    <location>
        <begin position="6"/>
        <end position="28"/>
    </location>
</feature>
<dbReference type="PROSITE" id="PS51257">
    <property type="entry name" value="PROKAR_LIPOPROTEIN"/>
    <property type="match status" value="1"/>
</dbReference>
<accession>A0A6A6QA57</accession>
<dbReference type="AlphaFoldDB" id="A0A6A6QA57"/>
<evidence type="ECO:0000256" key="2">
    <source>
        <dbReference type="SAM" id="Phobius"/>
    </source>
</evidence>
<organism evidence="3 4">
    <name type="scientific">Lophium mytilinum</name>
    <dbReference type="NCBI Taxonomy" id="390894"/>
    <lineage>
        <taxon>Eukaryota</taxon>
        <taxon>Fungi</taxon>
        <taxon>Dikarya</taxon>
        <taxon>Ascomycota</taxon>
        <taxon>Pezizomycotina</taxon>
        <taxon>Dothideomycetes</taxon>
        <taxon>Pleosporomycetidae</taxon>
        <taxon>Mytilinidiales</taxon>
        <taxon>Mytilinidiaceae</taxon>
        <taxon>Lophium</taxon>
    </lineage>
</organism>
<dbReference type="EMBL" id="MU004199">
    <property type="protein sequence ID" value="KAF2489225.1"/>
    <property type="molecule type" value="Genomic_DNA"/>
</dbReference>
<feature type="region of interest" description="Disordered" evidence="1">
    <location>
        <begin position="111"/>
        <end position="188"/>
    </location>
</feature>
<proteinExistence type="predicted"/>
<keyword evidence="2" id="KW-0812">Transmembrane</keyword>
<keyword evidence="2" id="KW-0472">Membrane</keyword>
<evidence type="ECO:0000313" key="4">
    <source>
        <dbReference type="Proteomes" id="UP000799750"/>
    </source>
</evidence>
<protein>
    <submittedName>
        <fullName evidence="3">Uncharacterized protein</fullName>
    </submittedName>
</protein>
<evidence type="ECO:0000256" key="1">
    <source>
        <dbReference type="SAM" id="MobiDB-lite"/>
    </source>
</evidence>
<sequence length="188" mass="20806">MAIKSFLLGLLTGFLLTLAGCIFILLWLKPYLTAGKSGLRVFRSVRGLWRRRPRNPPPDVESSYPNPQTYPVQHPPNVAFAHPQHPSAAYQQQPNSQRAWHTVELQAASAFSHARSLQPPRPVFGLPKRAKNDSGPESAQRARKPVAPRLNTDVAPAATPPPLQRVLSNVEYPRRSQESSRGGLGKVQ</sequence>